<sequence>MKSIILLLIASLAVATSGSYLPTAWPYAAAGWNSGAWNTVGVLPYANSWSYPSVYNNGWNNGWNGGLVTKVNPWGLSYGAGWGYHGLAARSVVPVEKQIAATPGSLDISPVPVGGERFVGY</sequence>
<organism evidence="2 3">
    <name type="scientific">Culex pipiens pipiens</name>
    <name type="common">Northern house mosquito</name>
    <dbReference type="NCBI Taxonomy" id="38569"/>
    <lineage>
        <taxon>Eukaryota</taxon>
        <taxon>Metazoa</taxon>
        <taxon>Ecdysozoa</taxon>
        <taxon>Arthropoda</taxon>
        <taxon>Hexapoda</taxon>
        <taxon>Insecta</taxon>
        <taxon>Pterygota</taxon>
        <taxon>Neoptera</taxon>
        <taxon>Endopterygota</taxon>
        <taxon>Diptera</taxon>
        <taxon>Nematocera</taxon>
        <taxon>Culicoidea</taxon>
        <taxon>Culicidae</taxon>
        <taxon>Culicinae</taxon>
        <taxon>Culicini</taxon>
        <taxon>Culex</taxon>
        <taxon>Culex</taxon>
    </lineage>
</organism>
<protein>
    <submittedName>
        <fullName evidence="2">Uncharacterized protein</fullName>
    </submittedName>
</protein>
<gene>
    <name evidence="2" type="ORF">pipiens_012349</name>
</gene>
<proteinExistence type="predicted"/>
<evidence type="ECO:0000313" key="3">
    <source>
        <dbReference type="Proteomes" id="UP001562425"/>
    </source>
</evidence>
<dbReference type="EMBL" id="JBEHCU010007853">
    <property type="protein sequence ID" value="KAL1391505.1"/>
    <property type="molecule type" value="Genomic_DNA"/>
</dbReference>
<comment type="caution">
    <text evidence="2">The sequence shown here is derived from an EMBL/GenBank/DDBJ whole genome shotgun (WGS) entry which is preliminary data.</text>
</comment>
<accession>A0ABD1D2S2</accession>
<evidence type="ECO:0000256" key="1">
    <source>
        <dbReference type="SAM" id="SignalP"/>
    </source>
</evidence>
<feature type="chain" id="PRO_5044852589" evidence="1">
    <location>
        <begin position="19"/>
        <end position="121"/>
    </location>
</feature>
<feature type="signal peptide" evidence="1">
    <location>
        <begin position="1"/>
        <end position="18"/>
    </location>
</feature>
<name>A0ABD1D2S2_CULPP</name>
<dbReference type="Proteomes" id="UP001562425">
    <property type="component" value="Unassembled WGS sequence"/>
</dbReference>
<dbReference type="AlphaFoldDB" id="A0ABD1D2S2"/>
<reference evidence="2 3" key="1">
    <citation type="submission" date="2024-05" db="EMBL/GenBank/DDBJ databases">
        <title>Culex pipiens pipiens assembly and annotation.</title>
        <authorList>
            <person name="Alout H."/>
            <person name="Durand T."/>
        </authorList>
    </citation>
    <scope>NUCLEOTIDE SEQUENCE [LARGE SCALE GENOMIC DNA]</scope>
    <source>
        <strain evidence="2">HA-2024</strain>
        <tissue evidence="2">Whole body</tissue>
    </source>
</reference>
<evidence type="ECO:0000313" key="2">
    <source>
        <dbReference type="EMBL" id="KAL1391505.1"/>
    </source>
</evidence>
<keyword evidence="1" id="KW-0732">Signal</keyword>
<keyword evidence="3" id="KW-1185">Reference proteome</keyword>